<comment type="subcellular location">
    <subcellularLocation>
        <location evidence="1">Cell membrane</location>
        <topology evidence="1">Multi-pass membrane protein</topology>
    </subcellularLocation>
</comment>
<dbReference type="Proteomes" id="UP000198281">
    <property type="component" value="Unassembled WGS sequence"/>
</dbReference>
<protein>
    <submittedName>
        <fullName evidence="10">Mechanosensitive ion channel</fullName>
    </submittedName>
</protein>
<comment type="similarity">
    <text evidence="2">Belongs to the MscS (TC 1.A.23) family.</text>
</comment>
<feature type="region of interest" description="Disordered" evidence="7">
    <location>
        <begin position="301"/>
        <end position="340"/>
    </location>
</feature>
<dbReference type="SUPFAM" id="SSF82861">
    <property type="entry name" value="Mechanosensitive channel protein MscS (YggB), transmembrane region"/>
    <property type="match status" value="1"/>
</dbReference>
<gene>
    <name evidence="10" type="ORF">SAMN06295912_11152</name>
</gene>
<evidence type="ECO:0000256" key="2">
    <source>
        <dbReference type="ARBA" id="ARBA00008017"/>
    </source>
</evidence>
<dbReference type="InterPro" id="IPR023408">
    <property type="entry name" value="MscS_beta-dom_sf"/>
</dbReference>
<dbReference type="RefSeq" id="WP_089219798.1">
    <property type="nucleotide sequence ID" value="NZ_FZOS01000011.1"/>
</dbReference>
<keyword evidence="3" id="KW-1003">Cell membrane</keyword>
<feature type="compositionally biased region" description="Basic and acidic residues" evidence="7">
    <location>
        <begin position="324"/>
        <end position="340"/>
    </location>
</feature>
<accession>A0A239G889</accession>
<evidence type="ECO:0000256" key="3">
    <source>
        <dbReference type="ARBA" id="ARBA00022475"/>
    </source>
</evidence>
<reference evidence="11" key="1">
    <citation type="submission" date="2017-06" db="EMBL/GenBank/DDBJ databases">
        <authorList>
            <person name="Varghese N."/>
            <person name="Submissions S."/>
        </authorList>
    </citation>
    <scope>NUCLEOTIDE SEQUENCE [LARGE SCALE GENOMIC DNA]</scope>
    <source>
        <strain evidence="11">LNB2</strain>
    </source>
</reference>
<dbReference type="PANTHER" id="PTHR30347">
    <property type="entry name" value="POTASSIUM CHANNEL RELATED"/>
    <property type="match status" value="1"/>
</dbReference>
<keyword evidence="4 8" id="KW-0812">Transmembrane</keyword>
<evidence type="ECO:0000256" key="4">
    <source>
        <dbReference type="ARBA" id="ARBA00022692"/>
    </source>
</evidence>
<dbReference type="InterPro" id="IPR006685">
    <property type="entry name" value="MscS_channel_2nd"/>
</dbReference>
<dbReference type="Gene3D" id="3.30.70.100">
    <property type="match status" value="1"/>
</dbReference>
<dbReference type="InterPro" id="IPR010920">
    <property type="entry name" value="LSM_dom_sf"/>
</dbReference>
<name>A0A239G889_9SPHN</name>
<sequence length="340" mass="36917">MFEDALQAAQALAGSVTWTILAKRAMTAIAIVACALLVVKMLRYSLDRVRGRVTNGAPMVYIVEQLATYLIMIVGVLAGVTALGIDITSLSIFAGAIGVGLGLGLQGIVKEFVSGLVLIFDPTIRIGDFIELEGEVRGEVVEIGPRATRLRTNDNLNVVIPNSALVQSQVRNWTYNESSRRIHVPFSVAKQSDCTKVRDVVLAAARGLDFTLPDDDLHKAQVWLKGFSGAGLDFDLVIWPTPASARHPRTLHAAYTWAIYEALRAEGINSASDQLEISLRGLFGLEGDDALKVIHVPTVDEAQSRPRKEHETAPNDAATAVALDSDRGLHERAIEQPRHR</sequence>
<keyword evidence="5 8" id="KW-1133">Transmembrane helix</keyword>
<evidence type="ECO:0000259" key="9">
    <source>
        <dbReference type="Pfam" id="PF00924"/>
    </source>
</evidence>
<dbReference type="InterPro" id="IPR011014">
    <property type="entry name" value="MscS_channel_TM-2"/>
</dbReference>
<dbReference type="SUPFAM" id="SSF50182">
    <property type="entry name" value="Sm-like ribonucleoproteins"/>
    <property type="match status" value="1"/>
</dbReference>
<feature type="transmembrane region" description="Helical" evidence="8">
    <location>
        <begin position="91"/>
        <end position="109"/>
    </location>
</feature>
<dbReference type="GO" id="GO:0008381">
    <property type="term" value="F:mechanosensitive monoatomic ion channel activity"/>
    <property type="evidence" value="ECO:0007669"/>
    <property type="project" value="UniProtKB-ARBA"/>
</dbReference>
<evidence type="ECO:0000256" key="5">
    <source>
        <dbReference type="ARBA" id="ARBA00022989"/>
    </source>
</evidence>
<dbReference type="PANTHER" id="PTHR30347:SF1">
    <property type="entry name" value="MECHANOSENSITIVE CHANNEL MSCK"/>
    <property type="match status" value="1"/>
</dbReference>
<dbReference type="InterPro" id="IPR011066">
    <property type="entry name" value="MscS_channel_C_sf"/>
</dbReference>
<evidence type="ECO:0000313" key="11">
    <source>
        <dbReference type="Proteomes" id="UP000198281"/>
    </source>
</evidence>
<feature type="transmembrane region" description="Helical" evidence="8">
    <location>
        <begin position="66"/>
        <end position="85"/>
    </location>
</feature>
<evidence type="ECO:0000256" key="7">
    <source>
        <dbReference type="SAM" id="MobiDB-lite"/>
    </source>
</evidence>
<feature type="compositionally biased region" description="Basic and acidic residues" evidence="7">
    <location>
        <begin position="302"/>
        <end position="313"/>
    </location>
</feature>
<dbReference type="EMBL" id="FZOS01000011">
    <property type="protein sequence ID" value="SNS64673.1"/>
    <property type="molecule type" value="Genomic_DNA"/>
</dbReference>
<organism evidence="10 11">
    <name type="scientific">Edaphosphingomonas laterariae</name>
    <dbReference type="NCBI Taxonomy" id="861865"/>
    <lineage>
        <taxon>Bacteria</taxon>
        <taxon>Pseudomonadati</taxon>
        <taxon>Pseudomonadota</taxon>
        <taxon>Alphaproteobacteria</taxon>
        <taxon>Sphingomonadales</taxon>
        <taxon>Rhizorhabdaceae</taxon>
        <taxon>Edaphosphingomonas</taxon>
    </lineage>
</organism>
<dbReference type="Gene3D" id="2.30.30.60">
    <property type="match status" value="1"/>
</dbReference>
<evidence type="ECO:0000256" key="6">
    <source>
        <dbReference type="ARBA" id="ARBA00023136"/>
    </source>
</evidence>
<dbReference type="Gene3D" id="1.10.287.1260">
    <property type="match status" value="1"/>
</dbReference>
<feature type="transmembrane region" description="Helical" evidence="8">
    <location>
        <begin position="25"/>
        <end position="46"/>
    </location>
</feature>
<dbReference type="GO" id="GO:0005886">
    <property type="term" value="C:plasma membrane"/>
    <property type="evidence" value="ECO:0007669"/>
    <property type="project" value="UniProtKB-SubCell"/>
</dbReference>
<evidence type="ECO:0000256" key="8">
    <source>
        <dbReference type="SAM" id="Phobius"/>
    </source>
</evidence>
<feature type="domain" description="Mechanosensitive ion channel MscS" evidence="9">
    <location>
        <begin position="108"/>
        <end position="174"/>
    </location>
</feature>
<dbReference type="Pfam" id="PF00924">
    <property type="entry name" value="MS_channel_2nd"/>
    <property type="match status" value="1"/>
</dbReference>
<keyword evidence="11" id="KW-1185">Reference proteome</keyword>
<evidence type="ECO:0000313" key="10">
    <source>
        <dbReference type="EMBL" id="SNS64673.1"/>
    </source>
</evidence>
<dbReference type="InterPro" id="IPR052702">
    <property type="entry name" value="MscS-like_channel"/>
</dbReference>
<dbReference type="OrthoDB" id="9799209at2"/>
<evidence type="ECO:0000256" key="1">
    <source>
        <dbReference type="ARBA" id="ARBA00004651"/>
    </source>
</evidence>
<dbReference type="SUPFAM" id="SSF82689">
    <property type="entry name" value="Mechanosensitive channel protein MscS (YggB), C-terminal domain"/>
    <property type="match status" value="1"/>
</dbReference>
<dbReference type="AlphaFoldDB" id="A0A239G889"/>
<proteinExistence type="inferred from homology"/>
<keyword evidence="6 8" id="KW-0472">Membrane</keyword>